<dbReference type="EMBL" id="AP018495">
    <property type="protein sequence ID" value="BBI30487.1"/>
    <property type="molecule type" value="Genomic_DNA"/>
</dbReference>
<evidence type="ECO:0000313" key="2">
    <source>
        <dbReference type="Proteomes" id="UP001161669"/>
    </source>
</evidence>
<proteinExistence type="predicted"/>
<protein>
    <submittedName>
        <fullName evidence="1">Uncharacterized protein</fullName>
    </submittedName>
</protein>
<dbReference type="Proteomes" id="UP001161669">
    <property type="component" value="Segment"/>
</dbReference>
<accession>A0A3T1CXB4</accession>
<keyword evidence="2" id="KW-1185">Reference proteome</keyword>
<evidence type="ECO:0000313" key="1">
    <source>
        <dbReference type="EMBL" id="BBI30487.1"/>
    </source>
</evidence>
<name>A0A3T1CXB4_9VIRU</name>
<dbReference type="KEGG" id="vg:80540839"/>
<reference evidence="2" key="1">
    <citation type="journal article" date="2019" name="J. Virol.">
        <title>Medusavirus, a novel large DNA virus discovered from hot spring water.</title>
        <authorList>
            <person name="Yoshikawa G."/>
            <person name="Blanc-Mathieu R."/>
            <person name="Song C."/>
            <person name="Kayama Y."/>
            <person name="Mochizuki T."/>
            <person name="Murata K."/>
            <person name="Ogata H."/>
            <person name="Takemura M."/>
        </authorList>
    </citation>
    <scope>NUCLEOTIDE SEQUENCE [LARGE SCALE GENOMIC DNA]</scope>
</reference>
<sequence>MAINKRSQRQHGSPQRRLMADVIECAHQVLWRWAGPDYHHALFFDVDLTQWIHAYRCASAPGALVGNITMRSLHTEIVFTNPNDPSCVRYGGLLAIHMGLSHDRRHIETALFFRSAHGLGETRVDYLYENHARRWPWMADAQKVARRAVREFRDAYGPAVVMLAVTDACLGRYLPKNQ</sequence>
<organism evidence="1 2">
    <name type="scientific">Acanthamoeba castellanii medusavirus J1</name>
    <dbReference type="NCBI Taxonomy" id="3114988"/>
    <lineage>
        <taxon>Viruses</taxon>
        <taxon>Varidnaviria</taxon>
        <taxon>Bamfordvirae</taxon>
        <taxon>Nucleocytoviricota</taxon>
        <taxon>Megaviricetes</taxon>
        <taxon>Mamonoviridae</taxon>
        <taxon>Medusavirus</taxon>
        <taxon>Medusavirus medusae</taxon>
    </lineage>
</organism>